<reference evidence="1" key="1">
    <citation type="submission" date="2018-02" db="EMBL/GenBank/DDBJ databases">
        <title>Rhizophora mucronata_Transcriptome.</title>
        <authorList>
            <person name="Meera S.P."/>
            <person name="Sreeshan A."/>
            <person name="Augustine A."/>
        </authorList>
    </citation>
    <scope>NUCLEOTIDE SEQUENCE</scope>
    <source>
        <tissue evidence="1">Leaf</tissue>
    </source>
</reference>
<dbReference type="GO" id="GO:0005840">
    <property type="term" value="C:ribosome"/>
    <property type="evidence" value="ECO:0007669"/>
    <property type="project" value="UniProtKB-KW"/>
</dbReference>
<sequence length="100" mass="11668">MMTQISLKRCKQEYSNRKLIRNQLTVSQPVYNCFLPFKRNAQLQELINLDIRYHGQLDQQTFSLNYPAPYHCIEHGKMVAGNKTACTNTFIKTAASAERW</sequence>
<evidence type="ECO:0000313" key="1">
    <source>
        <dbReference type="EMBL" id="MBX04247.1"/>
    </source>
</evidence>
<keyword evidence="1" id="KW-0689">Ribosomal protein</keyword>
<keyword evidence="1" id="KW-0687">Ribonucleoprotein</keyword>
<dbReference type="EMBL" id="GGEC01023760">
    <property type="protein sequence ID" value="MBX04244.1"/>
    <property type="molecule type" value="Transcribed_RNA"/>
</dbReference>
<protein>
    <submittedName>
        <fullName evidence="1">60S ribosomal protein L32-1</fullName>
    </submittedName>
</protein>
<organism evidence="1">
    <name type="scientific">Rhizophora mucronata</name>
    <name type="common">Asiatic mangrove</name>
    <dbReference type="NCBI Taxonomy" id="61149"/>
    <lineage>
        <taxon>Eukaryota</taxon>
        <taxon>Viridiplantae</taxon>
        <taxon>Streptophyta</taxon>
        <taxon>Embryophyta</taxon>
        <taxon>Tracheophyta</taxon>
        <taxon>Spermatophyta</taxon>
        <taxon>Magnoliopsida</taxon>
        <taxon>eudicotyledons</taxon>
        <taxon>Gunneridae</taxon>
        <taxon>Pentapetalae</taxon>
        <taxon>rosids</taxon>
        <taxon>fabids</taxon>
        <taxon>Malpighiales</taxon>
        <taxon>Rhizophoraceae</taxon>
        <taxon>Rhizophora</taxon>
    </lineage>
</organism>
<proteinExistence type="predicted"/>
<name>A0A2P2KF15_RHIMU</name>
<dbReference type="AlphaFoldDB" id="A0A2P2KF15"/>
<dbReference type="EMBL" id="GGEC01023763">
    <property type="protein sequence ID" value="MBX04247.1"/>
    <property type="molecule type" value="Transcribed_RNA"/>
</dbReference>
<accession>A0A2P2KF15</accession>